<protein>
    <submittedName>
        <fullName evidence="2">Uncharacterized protein</fullName>
    </submittedName>
</protein>
<evidence type="ECO:0000256" key="1">
    <source>
        <dbReference type="SAM" id="MobiDB-lite"/>
    </source>
</evidence>
<feature type="region of interest" description="Disordered" evidence="1">
    <location>
        <begin position="135"/>
        <end position="163"/>
    </location>
</feature>
<reference evidence="2 3" key="1">
    <citation type="journal article" date="2019" name="Nat. Ecol. Evol.">
        <title>Megaphylogeny resolves global patterns of mushroom evolution.</title>
        <authorList>
            <person name="Varga T."/>
            <person name="Krizsan K."/>
            <person name="Foldi C."/>
            <person name="Dima B."/>
            <person name="Sanchez-Garcia M."/>
            <person name="Sanchez-Ramirez S."/>
            <person name="Szollosi G.J."/>
            <person name="Szarkandi J.G."/>
            <person name="Papp V."/>
            <person name="Albert L."/>
            <person name="Andreopoulos W."/>
            <person name="Angelini C."/>
            <person name="Antonin V."/>
            <person name="Barry K.W."/>
            <person name="Bougher N.L."/>
            <person name="Buchanan P."/>
            <person name="Buyck B."/>
            <person name="Bense V."/>
            <person name="Catcheside P."/>
            <person name="Chovatia M."/>
            <person name="Cooper J."/>
            <person name="Damon W."/>
            <person name="Desjardin D."/>
            <person name="Finy P."/>
            <person name="Geml J."/>
            <person name="Haridas S."/>
            <person name="Hughes K."/>
            <person name="Justo A."/>
            <person name="Karasinski D."/>
            <person name="Kautmanova I."/>
            <person name="Kiss B."/>
            <person name="Kocsube S."/>
            <person name="Kotiranta H."/>
            <person name="LaButti K.M."/>
            <person name="Lechner B.E."/>
            <person name="Liimatainen K."/>
            <person name="Lipzen A."/>
            <person name="Lukacs Z."/>
            <person name="Mihaltcheva S."/>
            <person name="Morgado L.N."/>
            <person name="Niskanen T."/>
            <person name="Noordeloos M.E."/>
            <person name="Ohm R.A."/>
            <person name="Ortiz-Santana B."/>
            <person name="Ovrebo C."/>
            <person name="Racz N."/>
            <person name="Riley R."/>
            <person name="Savchenko A."/>
            <person name="Shiryaev A."/>
            <person name="Soop K."/>
            <person name="Spirin V."/>
            <person name="Szebenyi C."/>
            <person name="Tomsovsky M."/>
            <person name="Tulloss R.E."/>
            <person name="Uehling J."/>
            <person name="Grigoriev I.V."/>
            <person name="Vagvolgyi C."/>
            <person name="Papp T."/>
            <person name="Martin F.M."/>
            <person name="Miettinen O."/>
            <person name="Hibbett D.S."/>
            <person name="Nagy L.G."/>
        </authorList>
    </citation>
    <scope>NUCLEOTIDE SEQUENCE [LARGE SCALE GENOMIC DNA]</scope>
    <source>
        <strain evidence="2 3">CBS 166.37</strain>
    </source>
</reference>
<sequence>MHPYHYRPMGLWCRGPSRILWFAVGAGTAAWWIKHKDTERRPFGHCVRPLLQAPPPPSPPTPPSEDWTPREISKAINNLGGKVEWGRGEQQTSHTWEDEQVAAFTRQAADTMTELTESTLDSVLSTAQALKAKLAEHRAQREKEQKLLEKQLEEQRRNPPRIV</sequence>
<dbReference type="EMBL" id="ML213663">
    <property type="protein sequence ID" value="TFK32781.1"/>
    <property type="molecule type" value="Genomic_DNA"/>
</dbReference>
<keyword evidence="3" id="KW-1185">Reference proteome</keyword>
<name>A0A5C3LVL5_9AGAR</name>
<evidence type="ECO:0000313" key="3">
    <source>
        <dbReference type="Proteomes" id="UP000308652"/>
    </source>
</evidence>
<dbReference type="OrthoDB" id="2960209at2759"/>
<proteinExistence type="predicted"/>
<gene>
    <name evidence="2" type="ORF">BDQ12DRAFT_691974</name>
</gene>
<accession>A0A5C3LVL5</accession>
<dbReference type="Proteomes" id="UP000308652">
    <property type="component" value="Unassembled WGS sequence"/>
</dbReference>
<evidence type="ECO:0000313" key="2">
    <source>
        <dbReference type="EMBL" id="TFK32781.1"/>
    </source>
</evidence>
<dbReference type="AlphaFoldDB" id="A0A5C3LVL5"/>
<feature type="compositionally biased region" description="Basic and acidic residues" evidence="1">
    <location>
        <begin position="135"/>
        <end position="157"/>
    </location>
</feature>
<organism evidence="2 3">
    <name type="scientific">Crucibulum laeve</name>
    <dbReference type="NCBI Taxonomy" id="68775"/>
    <lineage>
        <taxon>Eukaryota</taxon>
        <taxon>Fungi</taxon>
        <taxon>Dikarya</taxon>
        <taxon>Basidiomycota</taxon>
        <taxon>Agaricomycotina</taxon>
        <taxon>Agaricomycetes</taxon>
        <taxon>Agaricomycetidae</taxon>
        <taxon>Agaricales</taxon>
        <taxon>Agaricineae</taxon>
        <taxon>Nidulariaceae</taxon>
        <taxon>Crucibulum</taxon>
    </lineage>
</organism>